<feature type="domain" description="Cadherin" evidence="15">
    <location>
        <begin position="2555"/>
        <end position="2666"/>
    </location>
</feature>
<dbReference type="InterPro" id="IPR020894">
    <property type="entry name" value="Cadherin_CS"/>
</dbReference>
<reference evidence="16" key="1">
    <citation type="journal article" date="2021" name="Genome Biol. Evol.">
        <title>A High-Quality Reference Genome for a Parasitic Bivalve with Doubly Uniparental Inheritance (Bivalvia: Unionida).</title>
        <authorList>
            <person name="Smith C.H."/>
        </authorList>
    </citation>
    <scope>NUCLEOTIDE SEQUENCE</scope>
    <source>
        <strain evidence="16">CHS0354</strain>
    </source>
</reference>
<gene>
    <name evidence="16" type="ORF">CHS0354_026739</name>
</gene>
<organism evidence="16 17">
    <name type="scientific">Potamilus streckersoni</name>
    <dbReference type="NCBI Taxonomy" id="2493646"/>
    <lineage>
        <taxon>Eukaryota</taxon>
        <taxon>Metazoa</taxon>
        <taxon>Spiralia</taxon>
        <taxon>Lophotrochozoa</taxon>
        <taxon>Mollusca</taxon>
        <taxon>Bivalvia</taxon>
        <taxon>Autobranchia</taxon>
        <taxon>Heteroconchia</taxon>
        <taxon>Palaeoheterodonta</taxon>
        <taxon>Unionida</taxon>
        <taxon>Unionoidea</taxon>
        <taxon>Unionidae</taxon>
        <taxon>Ambleminae</taxon>
        <taxon>Lampsilini</taxon>
        <taxon>Potamilus</taxon>
    </lineage>
</organism>
<dbReference type="PRINTS" id="PR00205">
    <property type="entry name" value="CADHERIN"/>
</dbReference>
<proteinExistence type="predicted"/>
<dbReference type="SUPFAM" id="SSF49313">
    <property type="entry name" value="Cadherin-like"/>
    <property type="match status" value="27"/>
</dbReference>
<feature type="region of interest" description="Disordered" evidence="12">
    <location>
        <begin position="3175"/>
        <end position="3324"/>
    </location>
</feature>
<feature type="compositionally biased region" description="Polar residues" evidence="12">
    <location>
        <begin position="3233"/>
        <end position="3245"/>
    </location>
</feature>
<evidence type="ECO:0000256" key="12">
    <source>
        <dbReference type="SAM" id="MobiDB-lite"/>
    </source>
</evidence>
<feature type="domain" description="Cadherin" evidence="15">
    <location>
        <begin position="1294"/>
        <end position="1399"/>
    </location>
</feature>
<dbReference type="FunFam" id="2.60.40.60:FF:000116">
    <property type="entry name" value="Dachsous cadherin-related 2"/>
    <property type="match status" value="1"/>
</dbReference>
<dbReference type="InterPro" id="IPR002126">
    <property type="entry name" value="Cadherin-like_dom"/>
</dbReference>
<dbReference type="GO" id="GO:0009887">
    <property type="term" value="P:animal organ morphogenesis"/>
    <property type="evidence" value="ECO:0007669"/>
    <property type="project" value="UniProtKB-ARBA"/>
</dbReference>
<dbReference type="FunFam" id="2.60.40.60:FF:000061">
    <property type="entry name" value="FAT atypical cadherin 3"/>
    <property type="match status" value="1"/>
</dbReference>
<dbReference type="InterPro" id="IPR015919">
    <property type="entry name" value="Cadherin-like_sf"/>
</dbReference>
<name>A0AAE0VG29_9BIVA</name>
<dbReference type="GO" id="GO:0048729">
    <property type="term" value="P:tissue morphogenesis"/>
    <property type="evidence" value="ECO:0007669"/>
    <property type="project" value="UniProtKB-ARBA"/>
</dbReference>
<evidence type="ECO:0000256" key="1">
    <source>
        <dbReference type="ARBA" id="ARBA00004167"/>
    </source>
</evidence>
<evidence type="ECO:0000313" key="17">
    <source>
        <dbReference type="Proteomes" id="UP001195483"/>
    </source>
</evidence>
<feature type="domain" description="Cadherin" evidence="15">
    <location>
        <begin position="1930"/>
        <end position="2027"/>
    </location>
</feature>
<feature type="domain" description="Cadherin" evidence="15">
    <location>
        <begin position="28"/>
        <end position="127"/>
    </location>
</feature>
<dbReference type="CDD" id="cd11304">
    <property type="entry name" value="Cadherin_repeat"/>
    <property type="match status" value="26"/>
</dbReference>
<dbReference type="InterPro" id="IPR050174">
    <property type="entry name" value="Protocadherin/Cadherin-CA"/>
</dbReference>
<dbReference type="EMBL" id="JAEAOA010001595">
    <property type="protein sequence ID" value="KAK3576406.1"/>
    <property type="molecule type" value="Genomic_DNA"/>
</dbReference>
<keyword evidence="17" id="KW-1185">Reference proteome</keyword>
<comment type="subcellular location">
    <subcellularLocation>
        <location evidence="1">Membrane</location>
        <topology evidence="1">Single-pass membrane protein</topology>
    </subcellularLocation>
</comment>
<sequence>MMHRRFHSSVVTILVTTIFFGHFAQSQQTWTSSFTIQENNNIGVFVGLIYTSLPDAAQPPYTFYSTSQRAFIEKYFSINLDSGEIRAKVKLDREENETYTFALLKNQFDYIQVTIRVTDVNDNAPKFVNDTKYMDLSENAPHHKIPLGSAVDSDIGMNTIHSYAIISGNSDFAFNVSGRFSGTQILLLDLGINGTLDYETTKSYTLIIRVYDGGTPRLYGDMTVYITIIDANDNQPIFNQSKYSAAVQENATIGKSVIEVFATDLDSGDNGKVSYHIDRQNSDPEEYFTINMNTGIVTLQKRLDYELKTSYKLIVIARDHGAQPLQTSVLIDIEVLNINEQPANIEITFLTNQTGRIREDANPNDFVARISVSDPDASSDSNITVRLEGGEGYFGLIIRDRVVYLIVNQTLDRETKPWFNFTIVAVDSGTPPLFQSKNILLTIDDVNDNRPVFSSAIYLAEIEEMSPNGSSVVQVTATDRDIGENARITYSINDDTDSHSDWFQIDINSGLITTHGKIDCEVESKSQLIVVARDSGIPQLSSSATVLVSVLDINDKEPMFEHSQYSASVPESRTVGSCILQVNATDPDCGVNGQIHYYISNDTDYPDTFSLDPISGKLCIKKTLDYEQVQIYDFPVIAVDVGNFDTTAHVQITITDVNDNSPIFYPLNYSTNEKLSTPPGSEIITVKATDLDSGSYGTVTYNISSGNSERRFSINETTGVISLVTTLPSVGKLYTLQVVAKDGGGLVSTQPAEVQISVPPQGSNPPVFERSLYRIHVVENIAPQASIGVVKAMISASTTGIEYSITAGDRQSFFRIDPQTGELFTNKALDHDEAPSLLLNILAQTVGSTPLYGTTQVNITIDDINDNPPIFRRSYVVTSVSESIDSSTVIYVARATDRDSRANGNGEIRYKLRDNPGNLFNIDTTSGEIHLAQGMMLDYETRTKYEITIIAYDQGQLISLSSSMTLEISVQDANDNTPVFSQNLFRVSVPENTSVSTKFKQISATDRDSGENGRITFSLLSAPDSNKFGIFPSDGYLYLKEELDRELKDSYVLIIVCQDHGSPSRTATATVSITVTDINDNDPIFTQISYIFNIGENLPVNSSVGYISATDADIGPNAELVYNISSAERFVIKQNKILTTVSLDREEKSEYDFNVVVSDRGDPPRQARVSVVILVMDANDNKPVFLNSRYSESVDENKPKGTRVVQIIAKDDDYGENATITFSLQDDGDETVLKYFSINSKTGWITTKEVLDYETKNVFNISIVAADGGNPPNVVTHPFEIKVRDDNDEAPIFSTYNITFYIEENVPIGTFVGMVKAYDKDAGENGRVSYYIVAGNIFGLFAVDHITGQITTIREVDYEESSSHSVAIKAVDNSIYNPKSNTISVSIHIIDLNDNAPVFDYDPLFLKVRENSGIGQIIYIFTATDADSGRNGTVSYQIQNLSAAGYFALDQTNGQLKVSQVIDYETVHDISLVVKAFDGAPNPQSQMATTLTVMILILDENDNAPVFQNIGTLEVSEDEAIGFLVASLIAVDIDSNVNNSGNNVVSYTVQSGNEDGMFSLNAKTGQFTIAKQLDRESVPRYSLVIGATDHGAPARASTTILTIVIMDVNDNPPHFLQSIYQANVSEDTSAGSSVTTVRATDPDQGVNQELSYMIPEGIADDRFVIDPNTGVITTQAILDRESKSSYVITVYVTDKGYPVKYDTATLIVNVTDVNDHPPVFKERRYTLEVPENLSEDVLYTFAAHDQDNGINGQFTYTITAGNSDNKFSIHPTAGNLGCTGLDRELVAEYTLTVTAIDRGNPTLSSSCIVVIRVLDQNDNDPKFSSARYGITLMENVAIGTVVLTVAATDPDQGSNGNVTYALNNDTDAGLFRIDINTGVITTSGFFDREKKSSYSFDVIASDAGLYDRRTEKVRVDITIGDINDNAPVFREVPYTRNVSQGTPSGQLVLSVKADDKDDGSNGKVTYNFSSDTTQKTWDFFAIEPLSGNIKTVQTLGSTAVGYYHLKVIAKDQGNIPLSSTGVVEITVGSSVVQTLSFNVSNYQVSLVEDSPVGYNVVKVQATFYGTGNISYSFASGNQNNAFRINSVGLITVNNSDAIDYELDTTMKLIVAATVNGNYAYTTVTVNLQDINDNVPTFTQDRYVSAVWEEMPRNTFVTQVIATDADTSRNAEISYNIVQGNIDNAFIIDPPYSGIIKTNLVIDYEVQSSYKLEIEAIDNGEKVLSSTCTLKISVVDINDNPPKFPRMVPVNVSEDTVVGSVVNRVTASDVDQNPAVTYNFTEQGNPDNMFSIDLFSGQIRLAKALDHEKRIHYTLGLQASDTEHVDYTTLEIYVMDENDNAPEFSQQSYQVTLEEMTPPGRQVMRVNATDIDSGLNAQIRYKLGVTPSMGFYINSDTGVIYTNETVVYQPNQEIVQLVVIAEDRGTPSLSGVVAVHIQITSVNKYHPEFNKGEYKSNISEDAERGVTVLSVFAKDMDESGRNKDVNYEITTGNENSVFGIQPKQGNIVLNGVLDRETVSLYNLTVVAKDRGSPPRSSSAYVRIEVLDVNDQVPVFNKPEYQITLNEGYASEKVFLTLTATDRDIGKNADIYYSITSGNDDGLFIVNGMTGEMLITPRAVLDYESHTYHKLIVRAMDCRPCSQSDPKLSSFTTVLINITDVNEFSPSFPLQLYFLGINENQTVGAPVYYMHANDGDTGPFGRVEYTIKGTSLFSINNTTGLITANLIFDYETNKLLTYNFTVMAKDAGDLHTEVPVLVNVLDVDEYAPVFTEGSYQFKIAGNAKRGTVIGKVSATDKDGGEAGHVVYRIVPLHDYFQVDMNTGEIIVSLEFSSDPPKRRKRSSSDLNHGEILHRSKRAFVDDSVTLVIQAYSEIETSLTANTDVMILIDRTCDGCKAMPVASPPNELGVAFIVIIVVAILAVIFIVVIVLILVRNRYLHRKSPPRTSTTGYVSDDTDFDYVPTTNGPPQYSEQLNFNNLSENMASSNMSPHSHNSGSSGHGSVEEDEDEEISRINSNSAFLNDSNGFRKAMPDSGIQDDDDASEPSVLNHHEYLARLGIDNDKINSKAKSGALTHSVESMHQFSEEGGGECDGMEIGAIDYTKLDMSTDEEVAMIDKNKDMGFHEPEPQVAGSLSSVINSEEEYSGSYNWDYLLDWGPQYQPLAHVFAEIARLKDDNHQPKKQPVQTVPQSRQINTSIQPPVRMVPPPIITNAPPIAVSQPSSRSNQSSHSNSSVGTRTSTINTSLPSLPRSPISHESSFTSPALTPSFTPSLSPLATRSPSISPVNSGRGMSNSIHSSGGNIPRGPRIATNRMAFTSSSEQELQI</sequence>
<dbReference type="Gene3D" id="4.10.900.10">
    <property type="entry name" value="TCF3-CBD (Catenin binding domain)"/>
    <property type="match status" value="1"/>
</dbReference>
<dbReference type="FunFam" id="2.60.40.60:FF:000020">
    <property type="entry name" value="Dachsous cadherin-related 1b"/>
    <property type="match status" value="9"/>
</dbReference>
<dbReference type="GO" id="GO:0007163">
    <property type="term" value="P:establishment or maintenance of cell polarity"/>
    <property type="evidence" value="ECO:0007669"/>
    <property type="project" value="UniProtKB-ARBA"/>
</dbReference>
<feature type="transmembrane region" description="Helical" evidence="13">
    <location>
        <begin position="2905"/>
        <end position="2931"/>
    </location>
</feature>
<dbReference type="SMART" id="SM00112">
    <property type="entry name" value="CA"/>
    <property type="match status" value="26"/>
</dbReference>
<dbReference type="FunFam" id="2.60.40.60:FF:000092">
    <property type="entry name" value="Protocadherin 8"/>
    <property type="match status" value="2"/>
</dbReference>
<feature type="domain" description="Cadherin" evidence="15">
    <location>
        <begin position="149"/>
        <end position="238"/>
    </location>
</feature>
<dbReference type="PROSITE" id="PS00232">
    <property type="entry name" value="CADHERIN_1"/>
    <property type="match status" value="13"/>
</dbReference>
<feature type="domain" description="Cadherin" evidence="15">
    <location>
        <begin position="239"/>
        <end position="344"/>
    </location>
</feature>
<accession>A0AAE0VG29</accession>
<dbReference type="GO" id="GO:0005509">
    <property type="term" value="F:calcium ion binding"/>
    <property type="evidence" value="ECO:0007669"/>
    <property type="project" value="UniProtKB-UniRule"/>
</dbReference>
<dbReference type="FunFam" id="2.60.40.60:FF:000181">
    <property type="entry name" value="Predicted protein"/>
    <property type="match status" value="1"/>
</dbReference>
<keyword evidence="5 11" id="KW-0106">Calcium</keyword>
<feature type="domain" description="Cadherin" evidence="15">
    <location>
        <begin position="1507"/>
        <end position="1615"/>
    </location>
</feature>
<evidence type="ECO:0000256" key="2">
    <source>
        <dbReference type="ARBA" id="ARBA00022536"/>
    </source>
</evidence>
<evidence type="ECO:0000256" key="14">
    <source>
        <dbReference type="SAM" id="SignalP"/>
    </source>
</evidence>
<keyword evidence="7 13" id="KW-1133">Transmembrane helix</keyword>
<feature type="domain" description="Cadherin" evidence="15">
    <location>
        <begin position="2138"/>
        <end position="2243"/>
    </location>
</feature>
<feature type="domain" description="Cadherin" evidence="15">
    <location>
        <begin position="872"/>
        <end position="980"/>
    </location>
</feature>
<dbReference type="PANTHER" id="PTHR24028">
    <property type="entry name" value="CADHERIN-87A"/>
    <property type="match status" value="1"/>
</dbReference>
<dbReference type="FunFam" id="2.60.40.60:FF:000039">
    <property type="entry name" value="FAT atypical cadherin 3"/>
    <property type="match status" value="1"/>
</dbReference>
<evidence type="ECO:0000256" key="3">
    <source>
        <dbReference type="ARBA" id="ARBA00022692"/>
    </source>
</evidence>
<keyword evidence="14" id="KW-0732">Signal</keyword>
<feature type="domain" description="Cadherin" evidence="15">
    <location>
        <begin position="2344"/>
        <end position="2448"/>
    </location>
</feature>
<dbReference type="FunFam" id="2.60.40.60:FF:000081">
    <property type="entry name" value="protocadherin Fat 4"/>
    <property type="match status" value="1"/>
</dbReference>
<evidence type="ECO:0000256" key="11">
    <source>
        <dbReference type="PROSITE-ProRule" id="PRU00043"/>
    </source>
</evidence>
<dbReference type="InterPro" id="IPR027397">
    <property type="entry name" value="Catenin-bd_sf"/>
</dbReference>
<dbReference type="PANTHER" id="PTHR24028:SF328">
    <property type="entry name" value="CADHERIN-3"/>
    <property type="match status" value="1"/>
</dbReference>
<reference evidence="16" key="2">
    <citation type="journal article" date="2021" name="Genome Biol. Evol.">
        <title>Developing a high-quality reference genome for a parasitic bivalve with doubly uniparental inheritance (Bivalvia: Unionida).</title>
        <authorList>
            <person name="Smith C.H."/>
        </authorList>
    </citation>
    <scope>NUCLEOTIDE SEQUENCE</scope>
    <source>
        <strain evidence="16">CHS0354</strain>
        <tissue evidence="16">Mantle</tissue>
    </source>
</reference>
<feature type="compositionally biased region" description="Low complexity" evidence="12">
    <location>
        <begin position="2983"/>
        <end position="2999"/>
    </location>
</feature>
<evidence type="ECO:0000313" key="16">
    <source>
        <dbReference type="EMBL" id="KAK3576406.1"/>
    </source>
</evidence>
<feature type="domain" description="Cadherin" evidence="15">
    <location>
        <begin position="2667"/>
        <end position="2768"/>
    </location>
</feature>
<feature type="domain" description="Cadherin" evidence="15">
    <location>
        <begin position="1186"/>
        <end position="1293"/>
    </location>
</feature>
<keyword evidence="4" id="KW-0677">Repeat</keyword>
<feature type="domain" description="Cadherin" evidence="15">
    <location>
        <begin position="1616"/>
        <end position="1720"/>
    </location>
</feature>
<protein>
    <recommendedName>
        <fullName evidence="15">Cadherin domain-containing protein</fullName>
    </recommendedName>
</protein>
<evidence type="ECO:0000256" key="4">
    <source>
        <dbReference type="ARBA" id="ARBA00022737"/>
    </source>
</evidence>
<comment type="caution">
    <text evidence="16">The sequence shown here is derived from an EMBL/GenBank/DDBJ whole genome shotgun (WGS) entry which is preliminary data.</text>
</comment>
<feature type="domain" description="Cadherin" evidence="15">
    <location>
        <begin position="1824"/>
        <end position="1929"/>
    </location>
</feature>
<feature type="domain" description="Cadherin" evidence="15">
    <location>
        <begin position="1400"/>
        <end position="1507"/>
    </location>
</feature>
<feature type="domain" description="Cadherin" evidence="15">
    <location>
        <begin position="981"/>
        <end position="1085"/>
    </location>
</feature>
<dbReference type="PROSITE" id="PS50268">
    <property type="entry name" value="CADHERIN_2"/>
    <property type="match status" value="27"/>
</dbReference>
<keyword evidence="8 13" id="KW-0472">Membrane</keyword>
<feature type="domain" description="Cadherin" evidence="15">
    <location>
        <begin position="454"/>
        <end position="560"/>
    </location>
</feature>
<feature type="compositionally biased region" description="Polar residues" evidence="12">
    <location>
        <begin position="3312"/>
        <end position="3324"/>
    </location>
</feature>
<feature type="domain" description="Cadherin" evidence="15">
    <location>
        <begin position="349"/>
        <end position="453"/>
    </location>
</feature>
<dbReference type="Gene3D" id="2.60.40.60">
    <property type="entry name" value="Cadherins"/>
    <property type="match status" value="27"/>
</dbReference>
<evidence type="ECO:0000256" key="9">
    <source>
        <dbReference type="ARBA" id="ARBA00023157"/>
    </source>
</evidence>
<dbReference type="GO" id="GO:0007156">
    <property type="term" value="P:homophilic cell adhesion via plasma membrane adhesion molecules"/>
    <property type="evidence" value="ECO:0007669"/>
    <property type="project" value="InterPro"/>
</dbReference>
<keyword evidence="6" id="KW-0130">Cell adhesion</keyword>
<keyword evidence="3 13" id="KW-0812">Transmembrane</keyword>
<dbReference type="FunFam" id="2.60.40.60:FF:000021">
    <property type="entry name" value="FAT atypical cadherin 1"/>
    <property type="match status" value="1"/>
</dbReference>
<evidence type="ECO:0000256" key="10">
    <source>
        <dbReference type="ARBA" id="ARBA00023180"/>
    </source>
</evidence>
<feature type="domain" description="Cadherin" evidence="15">
    <location>
        <begin position="1086"/>
        <end position="1185"/>
    </location>
</feature>
<evidence type="ECO:0000259" key="15">
    <source>
        <dbReference type="PROSITE" id="PS50268"/>
    </source>
</evidence>
<feature type="region of interest" description="Disordered" evidence="12">
    <location>
        <begin position="2979"/>
        <end position="3042"/>
    </location>
</feature>
<feature type="domain" description="Cadherin" evidence="15">
    <location>
        <begin position="676"/>
        <end position="768"/>
    </location>
</feature>
<feature type="domain" description="Cadherin" evidence="15">
    <location>
        <begin position="769"/>
        <end position="871"/>
    </location>
</feature>
<feature type="domain" description="Cadherin" evidence="15">
    <location>
        <begin position="2243"/>
        <end position="2343"/>
    </location>
</feature>
<reference evidence="16" key="3">
    <citation type="submission" date="2023-05" db="EMBL/GenBank/DDBJ databases">
        <authorList>
            <person name="Smith C.H."/>
        </authorList>
    </citation>
    <scope>NUCLEOTIDE SEQUENCE</scope>
    <source>
        <strain evidence="16">CHS0354</strain>
        <tissue evidence="16">Mantle</tissue>
    </source>
</reference>
<evidence type="ECO:0000256" key="6">
    <source>
        <dbReference type="ARBA" id="ARBA00022889"/>
    </source>
</evidence>
<evidence type="ECO:0000256" key="7">
    <source>
        <dbReference type="ARBA" id="ARBA00022989"/>
    </source>
</evidence>
<dbReference type="FunFam" id="2.60.40.60:FF:000035">
    <property type="entry name" value="Protocadherin Fat 3"/>
    <property type="match status" value="1"/>
</dbReference>
<evidence type="ECO:0000256" key="13">
    <source>
        <dbReference type="SAM" id="Phobius"/>
    </source>
</evidence>
<feature type="compositionally biased region" description="Low complexity" evidence="12">
    <location>
        <begin position="3208"/>
        <end position="3232"/>
    </location>
</feature>
<evidence type="ECO:0000256" key="5">
    <source>
        <dbReference type="ARBA" id="ARBA00022837"/>
    </source>
</evidence>
<dbReference type="GO" id="GO:0005886">
    <property type="term" value="C:plasma membrane"/>
    <property type="evidence" value="ECO:0007669"/>
    <property type="project" value="InterPro"/>
</dbReference>
<feature type="domain" description="Cadherin" evidence="15">
    <location>
        <begin position="561"/>
        <end position="664"/>
    </location>
</feature>
<feature type="signal peptide" evidence="14">
    <location>
        <begin position="1"/>
        <end position="26"/>
    </location>
</feature>
<feature type="compositionally biased region" description="Polar residues" evidence="12">
    <location>
        <begin position="3253"/>
        <end position="3299"/>
    </location>
</feature>
<feature type="chain" id="PRO_5042175855" description="Cadherin domain-containing protein" evidence="14">
    <location>
        <begin position="27"/>
        <end position="3324"/>
    </location>
</feature>
<evidence type="ECO:0000256" key="8">
    <source>
        <dbReference type="ARBA" id="ARBA00023136"/>
    </source>
</evidence>
<dbReference type="Pfam" id="PF00028">
    <property type="entry name" value="Cadherin"/>
    <property type="match status" value="25"/>
</dbReference>
<feature type="domain" description="Cadherin" evidence="15">
    <location>
        <begin position="1721"/>
        <end position="1823"/>
    </location>
</feature>
<keyword evidence="10" id="KW-0325">Glycoprotein</keyword>
<feature type="domain" description="Cadherin" evidence="15">
    <location>
        <begin position="2769"/>
        <end position="2899"/>
    </location>
</feature>
<dbReference type="FunFam" id="2.60.40.60:FF:000015">
    <property type="entry name" value="FAT atypical cadherin 1"/>
    <property type="match status" value="2"/>
</dbReference>
<keyword evidence="9" id="KW-1015">Disulfide bond</keyword>
<dbReference type="Proteomes" id="UP001195483">
    <property type="component" value="Unassembled WGS sequence"/>
</dbReference>
<feature type="domain" description="Cadherin" evidence="15">
    <location>
        <begin position="2449"/>
        <end position="2554"/>
    </location>
</feature>
<dbReference type="FunFam" id="2.60.40.60:FF:000080">
    <property type="entry name" value="FAT atypical cadherin 1"/>
    <property type="match status" value="2"/>
</dbReference>
<feature type="domain" description="Cadherin" evidence="15">
    <location>
        <begin position="2038"/>
        <end position="2137"/>
    </location>
</feature>
<dbReference type="GO" id="GO:0048731">
    <property type="term" value="P:system development"/>
    <property type="evidence" value="ECO:0007669"/>
    <property type="project" value="UniProtKB-ARBA"/>
</dbReference>
<keyword evidence="2" id="KW-0245">EGF-like domain</keyword>